<dbReference type="InterPro" id="IPR047146">
    <property type="entry name" value="Cyt_P450_E_CYP52_fungi"/>
</dbReference>
<keyword evidence="10" id="KW-0812">Transmembrane</keyword>
<name>A0A0C3RTR5_PHLG1</name>
<dbReference type="SUPFAM" id="SSF48264">
    <property type="entry name" value="Cytochrome P450"/>
    <property type="match status" value="1"/>
</dbReference>
<dbReference type="InterPro" id="IPR036396">
    <property type="entry name" value="Cyt_P450_sf"/>
</dbReference>
<sequence length="595" mass="67961">MPHPFSRYRLRLFWDFVRIVVVPSALFASFICAAQRELCWIAPFAWLTFLLAAGYIRLQYQWFKQRAEARRHGGRPVPQVVGRWPGNIDILIKLGKAARTRYPGAYYRTLFEEYKCTTLNLRLLWADFIVTMDEEHQKHILATGFNHFWRGRRQKERMETFLGDGIFNRDDEEWKKHRALARPFFAKDRISDLELFEKYSSLTLGILNIASSTGTPIDAQDLYSRFSLDAASEFLFGERFDTLHGSLPVAGSAKLGTKGTATNDAFGAFVSAFEAIQEIVTTRAIRGYFWPVRELFQDQAEPHAEVISKFLDPIVQRTLDRKKKMRQAGVTPTTEHDTFLEYLADNTEDMKVIRDQLLNILLAGRDTTSCLLTYITYAMAMYPDVARKMRAEVLAHCGAAESPTMDKLKALRYVHAVINETLRLFPPVPINVRETRAEGVLLPPSDRTYPSPAAEPVYLPGETTIMYLPILTQKNEALWGADADVFDPERWLDGRLKRFTENPMMYTPFSGGPRICIGQNYARNEATYFLARLLQQFDTFTLAPDAQPAGSQPPPEWQYDGASREPVERIRPAYALTLYVKGGLWVRFGKAAEAA</sequence>
<organism evidence="11 12">
    <name type="scientific">Phlebiopsis gigantea (strain 11061_1 CR5-6)</name>
    <name type="common">White-rot fungus</name>
    <name type="synonym">Peniophora gigantea</name>
    <dbReference type="NCBI Taxonomy" id="745531"/>
    <lineage>
        <taxon>Eukaryota</taxon>
        <taxon>Fungi</taxon>
        <taxon>Dikarya</taxon>
        <taxon>Basidiomycota</taxon>
        <taxon>Agaricomycotina</taxon>
        <taxon>Agaricomycetes</taxon>
        <taxon>Polyporales</taxon>
        <taxon>Phanerochaetaceae</taxon>
        <taxon>Phlebiopsis</taxon>
    </lineage>
</organism>
<comment type="cofactor">
    <cofactor evidence="1 8">
        <name>heme</name>
        <dbReference type="ChEBI" id="CHEBI:30413"/>
    </cofactor>
</comment>
<comment type="similarity">
    <text evidence="2 9">Belongs to the cytochrome P450 family.</text>
</comment>
<feature type="transmembrane region" description="Helical" evidence="10">
    <location>
        <begin position="12"/>
        <end position="34"/>
    </location>
</feature>
<dbReference type="Proteomes" id="UP000053257">
    <property type="component" value="Unassembled WGS sequence"/>
</dbReference>
<reference evidence="11 12" key="1">
    <citation type="journal article" date="2014" name="PLoS Genet.">
        <title>Analysis of the Phlebiopsis gigantea genome, transcriptome and secretome provides insight into its pioneer colonization strategies of wood.</title>
        <authorList>
            <person name="Hori C."/>
            <person name="Ishida T."/>
            <person name="Igarashi K."/>
            <person name="Samejima M."/>
            <person name="Suzuki H."/>
            <person name="Master E."/>
            <person name="Ferreira P."/>
            <person name="Ruiz-Duenas F.J."/>
            <person name="Held B."/>
            <person name="Canessa P."/>
            <person name="Larrondo L.F."/>
            <person name="Schmoll M."/>
            <person name="Druzhinina I.S."/>
            <person name="Kubicek C.P."/>
            <person name="Gaskell J.A."/>
            <person name="Kersten P."/>
            <person name="St John F."/>
            <person name="Glasner J."/>
            <person name="Sabat G."/>
            <person name="Splinter BonDurant S."/>
            <person name="Syed K."/>
            <person name="Yadav J."/>
            <person name="Mgbeahuruike A.C."/>
            <person name="Kovalchuk A."/>
            <person name="Asiegbu F.O."/>
            <person name="Lackner G."/>
            <person name="Hoffmeister D."/>
            <person name="Rencoret J."/>
            <person name="Gutierrez A."/>
            <person name="Sun H."/>
            <person name="Lindquist E."/>
            <person name="Barry K."/>
            <person name="Riley R."/>
            <person name="Grigoriev I.V."/>
            <person name="Henrissat B."/>
            <person name="Kues U."/>
            <person name="Berka R.M."/>
            <person name="Martinez A.T."/>
            <person name="Covert S.F."/>
            <person name="Blanchette R.A."/>
            <person name="Cullen D."/>
        </authorList>
    </citation>
    <scope>NUCLEOTIDE SEQUENCE [LARGE SCALE GENOMIC DNA]</scope>
    <source>
        <strain evidence="11 12">11061_1 CR5-6</strain>
    </source>
</reference>
<dbReference type="GO" id="GO:0020037">
    <property type="term" value="F:heme binding"/>
    <property type="evidence" value="ECO:0007669"/>
    <property type="project" value="InterPro"/>
</dbReference>
<dbReference type="AlphaFoldDB" id="A0A0C3RTR5"/>
<evidence type="ECO:0000256" key="5">
    <source>
        <dbReference type="ARBA" id="ARBA00023002"/>
    </source>
</evidence>
<dbReference type="PANTHER" id="PTHR24287">
    <property type="entry name" value="P450, PUTATIVE (EUROFUNG)-RELATED"/>
    <property type="match status" value="1"/>
</dbReference>
<keyword evidence="3 8" id="KW-0349">Heme</keyword>
<dbReference type="InterPro" id="IPR002401">
    <property type="entry name" value="Cyt_P450_E_grp-I"/>
</dbReference>
<gene>
    <name evidence="11" type="ORF">PHLGIDRAFT_20043</name>
</gene>
<dbReference type="PROSITE" id="PS00086">
    <property type="entry name" value="CYTOCHROME_P450"/>
    <property type="match status" value="1"/>
</dbReference>
<evidence type="ECO:0000256" key="1">
    <source>
        <dbReference type="ARBA" id="ARBA00001971"/>
    </source>
</evidence>
<evidence type="ECO:0000256" key="6">
    <source>
        <dbReference type="ARBA" id="ARBA00023004"/>
    </source>
</evidence>
<evidence type="ECO:0000256" key="7">
    <source>
        <dbReference type="ARBA" id="ARBA00023033"/>
    </source>
</evidence>
<proteinExistence type="inferred from homology"/>
<dbReference type="GO" id="GO:0004497">
    <property type="term" value="F:monooxygenase activity"/>
    <property type="evidence" value="ECO:0007669"/>
    <property type="project" value="UniProtKB-KW"/>
</dbReference>
<evidence type="ECO:0000256" key="10">
    <source>
        <dbReference type="SAM" id="Phobius"/>
    </source>
</evidence>
<evidence type="ECO:0008006" key="13">
    <source>
        <dbReference type="Google" id="ProtNLM"/>
    </source>
</evidence>
<evidence type="ECO:0000313" key="11">
    <source>
        <dbReference type="EMBL" id="KIP04176.1"/>
    </source>
</evidence>
<keyword evidence="4 8" id="KW-0479">Metal-binding</keyword>
<evidence type="ECO:0000256" key="4">
    <source>
        <dbReference type="ARBA" id="ARBA00022723"/>
    </source>
</evidence>
<dbReference type="STRING" id="745531.A0A0C3RTR5"/>
<dbReference type="GO" id="GO:0005506">
    <property type="term" value="F:iron ion binding"/>
    <property type="evidence" value="ECO:0007669"/>
    <property type="project" value="InterPro"/>
</dbReference>
<keyword evidence="6 8" id="KW-0408">Iron</keyword>
<feature type="binding site" description="axial binding residue" evidence="8">
    <location>
        <position position="516"/>
    </location>
    <ligand>
        <name>heme</name>
        <dbReference type="ChEBI" id="CHEBI:30413"/>
    </ligand>
    <ligandPart>
        <name>Fe</name>
        <dbReference type="ChEBI" id="CHEBI:18248"/>
    </ligandPart>
</feature>
<protein>
    <recommendedName>
        <fullName evidence="13">Cytochrome P450 monooxygenase CYP63</fullName>
    </recommendedName>
</protein>
<evidence type="ECO:0000313" key="12">
    <source>
        <dbReference type="Proteomes" id="UP000053257"/>
    </source>
</evidence>
<dbReference type="PRINTS" id="PR00385">
    <property type="entry name" value="P450"/>
</dbReference>
<keyword evidence="7 9" id="KW-0503">Monooxygenase</keyword>
<dbReference type="EMBL" id="KN840583">
    <property type="protein sequence ID" value="KIP04176.1"/>
    <property type="molecule type" value="Genomic_DNA"/>
</dbReference>
<keyword evidence="12" id="KW-1185">Reference proteome</keyword>
<dbReference type="GO" id="GO:0016705">
    <property type="term" value="F:oxidoreductase activity, acting on paired donors, with incorporation or reduction of molecular oxygen"/>
    <property type="evidence" value="ECO:0007669"/>
    <property type="project" value="InterPro"/>
</dbReference>
<dbReference type="InterPro" id="IPR001128">
    <property type="entry name" value="Cyt_P450"/>
</dbReference>
<accession>A0A0C3RTR5</accession>
<evidence type="ECO:0000256" key="3">
    <source>
        <dbReference type="ARBA" id="ARBA00022617"/>
    </source>
</evidence>
<dbReference type="OrthoDB" id="1470350at2759"/>
<dbReference type="PRINTS" id="PR00463">
    <property type="entry name" value="EP450I"/>
</dbReference>
<keyword evidence="5 9" id="KW-0560">Oxidoreductase</keyword>
<evidence type="ECO:0000256" key="9">
    <source>
        <dbReference type="RuleBase" id="RU000461"/>
    </source>
</evidence>
<evidence type="ECO:0000256" key="2">
    <source>
        <dbReference type="ARBA" id="ARBA00010617"/>
    </source>
</evidence>
<dbReference type="Gene3D" id="1.10.630.10">
    <property type="entry name" value="Cytochrome P450"/>
    <property type="match status" value="1"/>
</dbReference>
<evidence type="ECO:0000256" key="8">
    <source>
        <dbReference type="PIRSR" id="PIRSR602401-1"/>
    </source>
</evidence>
<keyword evidence="10" id="KW-0472">Membrane</keyword>
<feature type="transmembrane region" description="Helical" evidence="10">
    <location>
        <begin position="40"/>
        <end position="58"/>
    </location>
</feature>
<dbReference type="PANTHER" id="PTHR24287:SF1">
    <property type="entry name" value="P450, PUTATIVE (EUROFUNG)-RELATED"/>
    <property type="match status" value="1"/>
</dbReference>
<keyword evidence="10" id="KW-1133">Transmembrane helix</keyword>
<dbReference type="InterPro" id="IPR017972">
    <property type="entry name" value="Cyt_P450_CS"/>
</dbReference>
<dbReference type="Pfam" id="PF00067">
    <property type="entry name" value="p450"/>
    <property type="match status" value="1"/>
</dbReference>
<dbReference type="HOGENOM" id="CLU_001570_27_0_1"/>